<dbReference type="PANTHER" id="PTHR45180">
    <property type="entry name" value="OS01G0307686 PROTEIN"/>
    <property type="match status" value="1"/>
</dbReference>
<name>A0A8X8C5U4_POPTO</name>
<feature type="compositionally biased region" description="Polar residues" evidence="1">
    <location>
        <begin position="233"/>
        <end position="245"/>
    </location>
</feature>
<dbReference type="OrthoDB" id="10027013at2759"/>
<evidence type="ECO:0000313" key="2">
    <source>
        <dbReference type="EMBL" id="KAG6743719.1"/>
    </source>
</evidence>
<protein>
    <submittedName>
        <fullName evidence="2">Uncharacterized protein</fullName>
    </submittedName>
</protein>
<evidence type="ECO:0000256" key="1">
    <source>
        <dbReference type="SAM" id="MobiDB-lite"/>
    </source>
</evidence>
<dbReference type="EMBL" id="JAAWWB010000032">
    <property type="protein sequence ID" value="KAG6743719.1"/>
    <property type="molecule type" value="Genomic_DNA"/>
</dbReference>
<keyword evidence="3" id="KW-1185">Reference proteome</keyword>
<dbReference type="AlphaFoldDB" id="A0A8X8C5U4"/>
<evidence type="ECO:0000313" key="3">
    <source>
        <dbReference type="Proteomes" id="UP000886885"/>
    </source>
</evidence>
<gene>
    <name evidence="2" type="ORF">POTOM_052420</name>
</gene>
<accession>A0A8X8C5U4</accession>
<comment type="caution">
    <text evidence="2">The sequence shown here is derived from an EMBL/GenBank/DDBJ whole genome shotgun (WGS) entry which is preliminary data.</text>
</comment>
<organism evidence="2 3">
    <name type="scientific">Populus tomentosa</name>
    <name type="common">Chinese white poplar</name>
    <dbReference type="NCBI Taxonomy" id="118781"/>
    <lineage>
        <taxon>Eukaryota</taxon>
        <taxon>Viridiplantae</taxon>
        <taxon>Streptophyta</taxon>
        <taxon>Embryophyta</taxon>
        <taxon>Tracheophyta</taxon>
        <taxon>Spermatophyta</taxon>
        <taxon>Magnoliopsida</taxon>
        <taxon>eudicotyledons</taxon>
        <taxon>Gunneridae</taxon>
        <taxon>Pentapetalae</taxon>
        <taxon>rosids</taxon>
        <taxon>fabids</taxon>
        <taxon>Malpighiales</taxon>
        <taxon>Salicaceae</taxon>
        <taxon>Saliceae</taxon>
        <taxon>Populus</taxon>
    </lineage>
</organism>
<feature type="region of interest" description="Disordered" evidence="1">
    <location>
        <begin position="213"/>
        <end position="245"/>
    </location>
</feature>
<proteinExistence type="predicted"/>
<dbReference type="Proteomes" id="UP000886885">
    <property type="component" value="Chromosome 16D"/>
</dbReference>
<dbReference type="PANTHER" id="PTHR45180:SF1">
    <property type="entry name" value="OS01G0307686 PROTEIN"/>
    <property type="match status" value="1"/>
</dbReference>
<sequence>MQLSSCARVVLNLQKTGFVLEVNDSVDSVLNPFYSIDSHPYWEPQLKLIDDKYMSIDFPFEPVEGADHTGPFKFVAEKLMDLDEYFTYLRSWSAYQTAKTKGVELLRDDMTESFKRVWNEDGPDQKDFKFPVYLRIGKVGNIKENHTATSYLLSRKVYHSRHVLFDETVFPMAQTDTCSSAKSQPATNALGSSHPIAISLPLLYPARPPESIASALGTTTPSSPLVASPPMSVPSQVCSPAQTEPSSENLIVSHALVVLPTDEPRPHRMITQSMNSIYKPKSLFMVTKHPLPPSVEPTSNGGLSRLYPLKAAA</sequence>
<feature type="compositionally biased region" description="Polar residues" evidence="1">
    <location>
        <begin position="216"/>
        <end position="225"/>
    </location>
</feature>
<reference evidence="2" key="1">
    <citation type="journal article" date="2020" name="bioRxiv">
        <title>Hybrid origin of Populus tomentosa Carr. identified through genome sequencing and phylogenomic analysis.</title>
        <authorList>
            <person name="An X."/>
            <person name="Gao K."/>
            <person name="Chen Z."/>
            <person name="Li J."/>
            <person name="Yang X."/>
            <person name="Yang X."/>
            <person name="Zhou J."/>
            <person name="Guo T."/>
            <person name="Zhao T."/>
            <person name="Huang S."/>
            <person name="Miao D."/>
            <person name="Khan W.U."/>
            <person name="Rao P."/>
            <person name="Ye M."/>
            <person name="Lei B."/>
            <person name="Liao W."/>
            <person name="Wang J."/>
            <person name="Ji L."/>
            <person name="Li Y."/>
            <person name="Guo B."/>
            <person name="Mustafa N.S."/>
            <person name="Li S."/>
            <person name="Yun Q."/>
            <person name="Keller S.R."/>
            <person name="Mao J."/>
            <person name="Zhang R."/>
            <person name="Strauss S.H."/>
        </authorList>
    </citation>
    <scope>NUCLEOTIDE SEQUENCE</scope>
    <source>
        <strain evidence="2">GM15</strain>
        <tissue evidence="2">Leaf</tissue>
    </source>
</reference>